<sequence>MPSSVVAGAVLQLRQWCLTTGPAAGVGKAMRARVQFPLGRNQNEALVTTLVPVYRTGHHTSVAYWTGICDKAGSAELQNEISMCICASHV</sequence>
<organism evidence="1 2">
    <name type="scientific">Coemansia reversa (strain ATCC 12441 / NRRL 1564)</name>
    <dbReference type="NCBI Taxonomy" id="763665"/>
    <lineage>
        <taxon>Eukaryota</taxon>
        <taxon>Fungi</taxon>
        <taxon>Fungi incertae sedis</taxon>
        <taxon>Zoopagomycota</taxon>
        <taxon>Kickxellomycotina</taxon>
        <taxon>Kickxellomycetes</taxon>
        <taxon>Kickxellales</taxon>
        <taxon>Kickxellaceae</taxon>
        <taxon>Coemansia</taxon>
    </lineage>
</organism>
<name>A0A2G5B5J4_COERN</name>
<dbReference type="EMBL" id="KZ303519">
    <property type="protein sequence ID" value="PIA14313.1"/>
    <property type="molecule type" value="Genomic_DNA"/>
</dbReference>
<dbReference type="AlphaFoldDB" id="A0A2G5B5J4"/>
<gene>
    <name evidence="1" type="ORF">COEREDRAFT_10511</name>
</gene>
<accession>A0A2G5B5J4</accession>
<dbReference type="Proteomes" id="UP000242474">
    <property type="component" value="Unassembled WGS sequence"/>
</dbReference>
<protein>
    <submittedName>
        <fullName evidence="1">Uncharacterized protein</fullName>
    </submittedName>
</protein>
<keyword evidence="2" id="KW-1185">Reference proteome</keyword>
<evidence type="ECO:0000313" key="2">
    <source>
        <dbReference type="Proteomes" id="UP000242474"/>
    </source>
</evidence>
<evidence type="ECO:0000313" key="1">
    <source>
        <dbReference type="EMBL" id="PIA14313.1"/>
    </source>
</evidence>
<proteinExistence type="predicted"/>
<reference evidence="1 2" key="1">
    <citation type="journal article" date="2015" name="Genome Biol. Evol.">
        <title>Phylogenomic analyses indicate that early fungi evolved digesting cell walls of algal ancestors of land plants.</title>
        <authorList>
            <person name="Chang Y."/>
            <person name="Wang S."/>
            <person name="Sekimoto S."/>
            <person name="Aerts A.L."/>
            <person name="Choi C."/>
            <person name="Clum A."/>
            <person name="LaButti K.M."/>
            <person name="Lindquist E.A."/>
            <person name="Yee Ngan C."/>
            <person name="Ohm R.A."/>
            <person name="Salamov A.A."/>
            <person name="Grigoriev I.V."/>
            <person name="Spatafora J.W."/>
            <person name="Berbee M.L."/>
        </authorList>
    </citation>
    <scope>NUCLEOTIDE SEQUENCE [LARGE SCALE GENOMIC DNA]</scope>
    <source>
        <strain evidence="1 2">NRRL 1564</strain>
    </source>
</reference>